<dbReference type="AlphaFoldDB" id="A0AAP4QXH5"/>
<proteinExistence type="predicted"/>
<evidence type="ECO:0000313" key="3">
    <source>
        <dbReference type="Proteomes" id="UP001172109"/>
    </source>
</evidence>
<comment type="caution">
    <text evidence="2">The sequence shown here is derived from an EMBL/GenBank/DDBJ whole genome shotgun (WGS) entry which is preliminary data.</text>
</comment>
<accession>A0AAP4QXH5</accession>
<name>A0AAP4QXH5_9BURK</name>
<dbReference type="EMBL" id="JAUJQS010000001">
    <property type="protein sequence ID" value="MDN7563260.1"/>
    <property type="molecule type" value="Genomic_DNA"/>
</dbReference>
<sequence length="157" mass="17481">MLFVVSNRIFPAIDPPAFLSPRYMYETEARISRGNRGAAPLRIATASFMACRLPDFRLSPSGTPRHKITDGGLLVNPRIGEKAMKITTDRSTCASFKHQRGSQRNRSACRGASSTSAHASRRLPKRYPCSGMERVRTAVEQIDVGFLDLLDEEESHE</sequence>
<dbReference type="Proteomes" id="UP001172109">
    <property type="component" value="Unassembled WGS sequence"/>
</dbReference>
<dbReference type="RefSeq" id="WP_226285403.1">
    <property type="nucleotide sequence ID" value="NZ_CADEUY010000001.1"/>
</dbReference>
<evidence type="ECO:0000313" key="2">
    <source>
        <dbReference type="EMBL" id="MDN7563260.1"/>
    </source>
</evidence>
<reference evidence="2" key="1">
    <citation type="submission" date="2023-07" db="EMBL/GenBank/DDBJ databases">
        <title>A collection of bacterial strains from the Burkholderia cepacia Research Laboratory and Repository.</title>
        <authorList>
            <person name="Lipuma J."/>
            <person name="Spilker T."/>
            <person name="Caverly L."/>
        </authorList>
    </citation>
    <scope>NUCLEOTIDE SEQUENCE</scope>
    <source>
        <strain evidence="2">AU44979</strain>
    </source>
</reference>
<gene>
    <name evidence="2" type="ORF">QZM56_01915</name>
</gene>
<feature type="compositionally biased region" description="Polar residues" evidence="1">
    <location>
        <begin position="104"/>
        <end position="118"/>
    </location>
</feature>
<organism evidence="2 3">
    <name type="scientific">Burkholderia contaminans</name>
    <dbReference type="NCBI Taxonomy" id="488447"/>
    <lineage>
        <taxon>Bacteria</taxon>
        <taxon>Pseudomonadati</taxon>
        <taxon>Pseudomonadota</taxon>
        <taxon>Betaproteobacteria</taxon>
        <taxon>Burkholderiales</taxon>
        <taxon>Burkholderiaceae</taxon>
        <taxon>Burkholderia</taxon>
        <taxon>Burkholderia cepacia complex</taxon>
    </lineage>
</organism>
<feature type="region of interest" description="Disordered" evidence="1">
    <location>
        <begin position="95"/>
        <end position="124"/>
    </location>
</feature>
<protein>
    <submittedName>
        <fullName evidence="2">Uncharacterized protein</fullName>
    </submittedName>
</protein>
<evidence type="ECO:0000256" key="1">
    <source>
        <dbReference type="SAM" id="MobiDB-lite"/>
    </source>
</evidence>